<evidence type="ECO:0000313" key="4">
    <source>
        <dbReference type="Proteomes" id="UP000036923"/>
    </source>
</evidence>
<proteinExistence type="predicted"/>
<feature type="signal peptide" evidence="1">
    <location>
        <begin position="1"/>
        <end position="24"/>
    </location>
</feature>
<keyword evidence="4" id="KW-1185">Reference proteome</keyword>
<dbReference type="RefSeq" id="WP_036940816.1">
    <property type="nucleotide sequence ID" value="NZ_JQKC01000014.1"/>
</dbReference>
<dbReference type="CDD" id="cd14254">
    <property type="entry name" value="Dockerin_II"/>
    <property type="match status" value="1"/>
</dbReference>
<keyword evidence="1" id="KW-0732">Signal</keyword>
<dbReference type="SUPFAM" id="SSF52058">
    <property type="entry name" value="L domain-like"/>
    <property type="match status" value="3"/>
</dbReference>
<dbReference type="PANTHER" id="PTHR45661">
    <property type="entry name" value="SURFACE ANTIGEN"/>
    <property type="match status" value="1"/>
</dbReference>
<name>A0A0L6JIY7_9FIRM</name>
<dbReference type="PATRIC" id="fig|398512.5.peg.958"/>
<dbReference type="InterPro" id="IPR018247">
    <property type="entry name" value="EF_Hand_1_Ca_BS"/>
</dbReference>
<feature type="chain" id="PRO_5039097457" evidence="1">
    <location>
        <begin position="25"/>
        <end position="1087"/>
    </location>
</feature>
<comment type="caution">
    <text evidence="3">The sequence shown here is derived from an EMBL/GenBank/DDBJ whole genome shotgun (WGS) entry which is preliminary data.</text>
</comment>
<dbReference type="InterPro" id="IPR053139">
    <property type="entry name" value="Surface_bspA-like"/>
</dbReference>
<dbReference type="InterPro" id="IPR002105">
    <property type="entry name" value="Dockerin_1_rpt"/>
</dbReference>
<dbReference type="GO" id="GO:0004553">
    <property type="term" value="F:hydrolase activity, hydrolyzing O-glycosyl compounds"/>
    <property type="evidence" value="ECO:0007669"/>
    <property type="project" value="InterPro"/>
</dbReference>
<dbReference type="InterPro" id="IPR032675">
    <property type="entry name" value="LRR_dom_sf"/>
</dbReference>
<organism evidence="3 4">
    <name type="scientific">Pseudobacteroides cellulosolvens ATCC 35603 = DSM 2933</name>
    <dbReference type="NCBI Taxonomy" id="398512"/>
    <lineage>
        <taxon>Bacteria</taxon>
        <taxon>Bacillati</taxon>
        <taxon>Bacillota</taxon>
        <taxon>Clostridia</taxon>
        <taxon>Eubacteriales</taxon>
        <taxon>Oscillospiraceae</taxon>
        <taxon>Pseudobacteroides</taxon>
    </lineage>
</organism>
<evidence type="ECO:0000256" key="1">
    <source>
        <dbReference type="SAM" id="SignalP"/>
    </source>
</evidence>
<dbReference type="Gene3D" id="3.80.10.10">
    <property type="entry name" value="Ribonuclease Inhibitor"/>
    <property type="match status" value="6"/>
</dbReference>
<reference evidence="4" key="1">
    <citation type="submission" date="2015-07" db="EMBL/GenBank/DDBJ databases">
        <title>Near-Complete Genome Sequence of the Cellulolytic Bacterium Bacteroides (Pseudobacteroides) cellulosolvens ATCC 35603.</title>
        <authorList>
            <person name="Dassa B."/>
            <person name="Utturkar S.M."/>
            <person name="Klingeman D.M."/>
            <person name="Hurt R.A."/>
            <person name="Keller M."/>
            <person name="Xu J."/>
            <person name="Reddy Y.H.K."/>
            <person name="Borovok I."/>
            <person name="Grinberg I.R."/>
            <person name="Lamed R."/>
            <person name="Zhivin O."/>
            <person name="Bayer E.A."/>
            <person name="Brown S.D."/>
        </authorList>
    </citation>
    <scope>NUCLEOTIDE SEQUENCE [LARGE SCALE GENOMIC DNA]</scope>
    <source>
        <strain evidence="4">DSM 2933</strain>
    </source>
</reference>
<dbReference type="eggNOG" id="COG5492">
    <property type="taxonomic scope" value="Bacteria"/>
</dbReference>
<dbReference type="Gene3D" id="2.60.40.4130">
    <property type="match status" value="1"/>
</dbReference>
<dbReference type="AlphaFoldDB" id="A0A0L6JIY7"/>
<dbReference type="PANTHER" id="PTHR45661:SF3">
    <property type="entry name" value="IG-LIKE DOMAIN-CONTAINING PROTEIN"/>
    <property type="match status" value="1"/>
</dbReference>
<dbReference type="InterPro" id="IPR016134">
    <property type="entry name" value="Dockerin_dom"/>
</dbReference>
<dbReference type="EMBL" id="LGTC01000001">
    <property type="protein sequence ID" value="KNY25663.1"/>
    <property type="molecule type" value="Genomic_DNA"/>
</dbReference>
<dbReference type="OrthoDB" id="1817428at2"/>
<dbReference type="Gene3D" id="3.40.50.12480">
    <property type="match status" value="1"/>
</dbReference>
<dbReference type="Pfam" id="PF00404">
    <property type="entry name" value="Dockerin_1"/>
    <property type="match status" value="1"/>
</dbReference>
<dbReference type="PROSITE" id="PS00448">
    <property type="entry name" value="CLOS_CELLULOSOME_RPT"/>
    <property type="match status" value="1"/>
</dbReference>
<gene>
    <name evidence="3" type="ORF">Bccel_0923</name>
</gene>
<sequence>MKMKKVLFYYVLLCSIIATFFVQASVMYAATPLTELSISSVDFNDDGAVNMLDVIVLASAFNSKSGDTRYLVKIDINHDGVINMSDVIYIAKYFGRIIEKPTSTQMPTPTSTDPSLIDTGDFIIDTDTGTIVKYKGSSRNVTVPEGVNATKVTRIGTNAFYYCSKLTSISIPDGVTSIGDSAFYECSSLKDIKLPKNLTYLGCDAFYGCEALTNIVIPEGVSMINDGAFSGCRSLANITIPSRVSRIGMSAFSGCTNLSNAYFVGDQPDFGSYAFSNTKLGFKIVILPTAQGFGKPEPYNNETSWVWFLSCSESYDVVMADSIYTFDAATGTILKYNGQGGDVVIPSTIDGVKVTAIGDMAFGDTGYSIKSVIIPDGVTSLGNCAFHECAISDITIPASITSMGPAVFMECPLKNVTFLGNEPSFSGFIPFWEIYNENFKITVMPNSKGFGKPVPYNSETSWNWTLAVPTVGNVTLRVCLFDSSVVEKGDYVISAKTGTIIKYKGKGGDVIIPGEIDGIKVIYIGEDAFAGCKELTSISIPQGVKEIYYGAFTDCTGLKSVSMPKDMTKIGARAFERCNNLTDITIPYGVSSIERYAFAGCWKLETISLPDSLISIGEYAFSYCISLSEIIIPENVYSIGDNAFYGCTELSNASFRGDQPQNFGRSIFSNAKESFKITVFPNAYGFGKPEPYNNQTEWIWDLSSNNSEIYKVVLDSNYYDFDAATGTILKYRGPDGDVVIPNTINGVKVTGIGTVAFGDRCNNIKSVTIPDGVTSIGNCAFHETSITSITIPASVTRMDGAVFAETPLRKITFLGNQPSFEEFDPFYAVGSLAITVLPTAKGFGKPDPYYNEISWNWIPDPENWDGVNIHRVFLQEPSVIDTDDYVFGASTGTIIKYKGKSEDVIIPDKINGVSVKGIGDDAFSECKELTSITIPQGVTAIHYGVFKDCTKLKSVSMPESLIRIGVCAFSGCTGLTNISIPKGVTSIGLCAFEGCTGLTGIEIPDGVTFIDAYTFRNCSSLASIKLPESLKSIGSLAFSGCHSLTDIKIPEGVTSIENGAFSDCPYLENITLPNGLKQIGEHAFGKV</sequence>
<dbReference type="GO" id="GO:0000272">
    <property type="term" value="P:polysaccharide catabolic process"/>
    <property type="evidence" value="ECO:0007669"/>
    <property type="project" value="InterPro"/>
</dbReference>
<evidence type="ECO:0000259" key="2">
    <source>
        <dbReference type="PROSITE" id="PS51766"/>
    </source>
</evidence>
<dbReference type="InterPro" id="IPR026906">
    <property type="entry name" value="LRR_5"/>
</dbReference>
<evidence type="ECO:0000313" key="3">
    <source>
        <dbReference type="EMBL" id="KNY25663.1"/>
    </source>
</evidence>
<dbReference type="Pfam" id="PF13306">
    <property type="entry name" value="LRR_5"/>
    <property type="match status" value="5"/>
</dbReference>
<protein>
    <submittedName>
        <fullName evidence="3">Leucine rich repeat 5</fullName>
    </submittedName>
</protein>
<dbReference type="SUPFAM" id="SSF63446">
    <property type="entry name" value="Type I dockerin domain"/>
    <property type="match status" value="1"/>
</dbReference>
<dbReference type="PROSITE" id="PS00018">
    <property type="entry name" value="EF_HAND_1"/>
    <property type="match status" value="2"/>
</dbReference>
<accession>A0A0L6JIY7</accession>
<dbReference type="STRING" id="398512.Bccel_0923"/>
<dbReference type="Proteomes" id="UP000036923">
    <property type="component" value="Unassembled WGS sequence"/>
</dbReference>
<feature type="domain" description="Dockerin" evidence="2">
    <location>
        <begin position="36"/>
        <end position="103"/>
    </location>
</feature>
<dbReference type="PROSITE" id="PS51766">
    <property type="entry name" value="DOCKERIN"/>
    <property type="match status" value="1"/>
</dbReference>
<dbReference type="InterPro" id="IPR036439">
    <property type="entry name" value="Dockerin_dom_sf"/>
</dbReference>